<evidence type="ECO:0000256" key="1">
    <source>
        <dbReference type="SAM" id="Coils"/>
    </source>
</evidence>
<dbReference type="KEGG" id="saco:SAME_01068"/>
<dbReference type="Pfam" id="PF07104">
    <property type="entry name" value="DUF1366"/>
    <property type="match status" value="1"/>
</dbReference>
<dbReference type="EMBL" id="LT906454">
    <property type="protein sequence ID" value="SNV39961.1"/>
    <property type="molecule type" value="Genomic_DNA"/>
</dbReference>
<organism evidence="2 3">
    <name type="scientific">Streptococcus acidominimus</name>
    <dbReference type="NCBI Taxonomy" id="1326"/>
    <lineage>
        <taxon>Bacteria</taxon>
        <taxon>Bacillati</taxon>
        <taxon>Bacillota</taxon>
        <taxon>Bacilli</taxon>
        <taxon>Lactobacillales</taxon>
        <taxon>Streptococcaceae</taxon>
        <taxon>Streptococcus</taxon>
    </lineage>
</organism>
<proteinExistence type="predicted"/>
<name>A0A239WZP3_STRAI</name>
<dbReference type="Proteomes" id="UP000215144">
    <property type="component" value="Chromosome 1"/>
</dbReference>
<sequence>MTLEVFTPYLTDGKTHVVVRDTDPDLNVNFTAVLDGDFMNKSKAELLQLGLSWFTGKYVQEYANQKTVEAVAEVKDKIAQIDDAIERSDKQYERVEELLKVTTGTVNELITSLMTEEEEAVTDEPETEIN</sequence>
<evidence type="ECO:0000313" key="3">
    <source>
        <dbReference type="Proteomes" id="UP000215144"/>
    </source>
</evidence>
<gene>
    <name evidence="2" type="ORF">SAMEA4504048_01068</name>
</gene>
<keyword evidence="1" id="KW-0175">Coiled coil</keyword>
<feature type="coiled-coil region" evidence="1">
    <location>
        <begin position="71"/>
        <end position="98"/>
    </location>
</feature>
<evidence type="ECO:0000313" key="2">
    <source>
        <dbReference type="EMBL" id="SNV39961.1"/>
    </source>
</evidence>
<accession>A0A239WZP3</accession>
<dbReference type="AlphaFoldDB" id="A0A239WZP3"/>
<dbReference type="InterPro" id="IPR009796">
    <property type="entry name" value="DUF1366"/>
</dbReference>
<protein>
    <submittedName>
        <fullName evidence="2">Protein of uncharacterized function (DUF1366)</fullName>
    </submittedName>
</protein>
<reference evidence="2 3" key="1">
    <citation type="submission" date="2017-06" db="EMBL/GenBank/DDBJ databases">
        <authorList>
            <consortium name="Pathogen Informatics"/>
        </authorList>
    </citation>
    <scope>NUCLEOTIDE SEQUENCE [LARGE SCALE GENOMIC DNA]</scope>
    <source>
        <strain evidence="2 3">NCTC11291</strain>
    </source>
</reference>
<dbReference type="RefSeq" id="WP_095122532.1">
    <property type="nucleotide sequence ID" value="NZ_LT906454.1"/>
</dbReference>